<dbReference type="AlphaFoldDB" id="A0A3N4HTA8"/>
<dbReference type="Proteomes" id="UP000275078">
    <property type="component" value="Unassembled WGS sequence"/>
</dbReference>
<dbReference type="STRING" id="1160509.A0A3N4HTA8"/>
<feature type="compositionally biased region" description="Low complexity" evidence="1">
    <location>
        <begin position="258"/>
        <end position="275"/>
    </location>
</feature>
<evidence type="ECO:0000256" key="1">
    <source>
        <dbReference type="SAM" id="MobiDB-lite"/>
    </source>
</evidence>
<feature type="compositionally biased region" description="Basic and acidic residues" evidence="1">
    <location>
        <begin position="644"/>
        <end position="653"/>
    </location>
</feature>
<feature type="region of interest" description="Disordered" evidence="1">
    <location>
        <begin position="1"/>
        <end position="133"/>
    </location>
</feature>
<accession>A0A3N4HTA8</accession>
<feature type="region of interest" description="Disordered" evidence="1">
    <location>
        <begin position="565"/>
        <end position="598"/>
    </location>
</feature>
<feature type="compositionally biased region" description="Low complexity" evidence="1">
    <location>
        <begin position="789"/>
        <end position="830"/>
    </location>
</feature>
<feature type="compositionally biased region" description="Basic and acidic residues" evidence="1">
    <location>
        <begin position="1"/>
        <end position="16"/>
    </location>
</feature>
<dbReference type="InterPro" id="IPR017956">
    <property type="entry name" value="AT_hook_DNA-bd_motif"/>
</dbReference>
<feature type="compositionally biased region" description="Gly residues" evidence="1">
    <location>
        <begin position="975"/>
        <end position="1044"/>
    </location>
</feature>
<name>A0A3N4HTA8_ASCIM</name>
<evidence type="ECO:0000313" key="3">
    <source>
        <dbReference type="Proteomes" id="UP000275078"/>
    </source>
</evidence>
<organism evidence="2 3">
    <name type="scientific">Ascobolus immersus RN42</name>
    <dbReference type="NCBI Taxonomy" id="1160509"/>
    <lineage>
        <taxon>Eukaryota</taxon>
        <taxon>Fungi</taxon>
        <taxon>Dikarya</taxon>
        <taxon>Ascomycota</taxon>
        <taxon>Pezizomycotina</taxon>
        <taxon>Pezizomycetes</taxon>
        <taxon>Pezizales</taxon>
        <taxon>Ascobolaceae</taxon>
        <taxon>Ascobolus</taxon>
    </lineage>
</organism>
<feature type="compositionally biased region" description="Low complexity" evidence="1">
    <location>
        <begin position="69"/>
        <end position="84"/>
    </location>
</feature>
<feature type="compositionally biased region" description="Basic and acidic residues" evidence="1">
    <location>
        <begin position="868"/>
        <end position="884"/>
    </location>
</feature>
<feature type="compositionally biased region" description="Polar residues" evidence="1">
    <location>
        <begin position="85"/>
        <end position="111"/>
    </location>
</feature>
<dbReference type="GO" id="GO:0003677">
    <property type="term" value="F:DNA binding"/>
    <property type="evidence" value="ECO:0007669"/>
    <property type="project" value="InterPro"/>
</dbReference>
<feature type="region of interest" description="Disordered" evidence="1">
    <location>
        <begin position="227"/>
        <end position="295"/>
    </location>
</feature>
<feature type="compositionally biased region" description="Pro residues" evidence="1">
    <location>
        <begin position="703"/>
        <end position="713"/>
    </location>
</feature>
<protein>
    <submittedName>
        <fullName evidence="2">Uncharacterized protein</fullName>
    </submittedName>
</protein>
<reference evidence="2 3" key="1">
    <citation type="journal article" date="2018" name="Nat. Ecol. Evol.">
        <title>Pezizomycetes genomes reveal the molecular basis of ectomycorrhizal truffle lifestyle.</title>
        <authorList>
            <person name="Murat C."/>
            <person name="Payen T."/>
            <person name="Noel B."/>
            <person name="Kuo A."/>
            <person name="Morin E."/>
            <person name="Chen J."/>
            <person name="Kohler A."/>
            <person name="Krizsan K."/>
            <person name="Balestrini R."/>
            <person name="Da Silva C."/>
            <person name="Montanini B."/>
            <person name="Hainaut M."/>
            <person name="Levati E."/>
            <person name="Barry K.W."/>
            <person name="Belfiori B."/>
            <person name="Cichocki N."/>
            <person name="Clum A."/>
            <person name="Dockter R.B."/>
            <person name="Fauchery L."/>
            <person name="Guy J."/>
            <person name="Iotti M."/>
            <person name="Le Tacon F."/>
            <person name="Lindquist E.A."/>
            <person name="Lipzen A."/>
            <person name="Malagnac F."/>
            <person name="Mello A."/>
            <person name="Molinier V."/>
            <person name="Miyauchi S."/>
            <person name="Poulain J."/>
            <person name="Riccioni C."/>
            <person name="Rubini A."/>
            <person name="Sitrit Y."/>
            <person name="Splivallo R."/>
            <person name="Traeger S."/>
            <person name="Wang M."/>
            <person name="Zifcakova L."/>
            <person name="Wipf D."/>
            <person name="Zambonelli A."/>
            <person name="Paolocci F."/>
            <person name="Nowrousian M."/>
            <person name="Ottonello S."/>
            <person name="Baldrian P."/>
            <person name="Spatafora J.W."/>
            <person name="Henrissat B."/>
            <person name="Nagy L.G."/>
            <person name="Aury J.M."/>
            <person name="Wincker P."/>
            <person name="Grigoriev I.V."/>
            <person name="Bonfante P."/>
            <person name="Martin F.M."/>
        </authorList>
    </citation>
    <scope>NUCLEOTIDE SEQUENCE [LARGE SCALE GENOMIC DNA]</scope>
    <source>
        <strain evidence="2 3">RN42</strain>
    </source>
</reference>
<feature type="region of interest" description="Disordered" evidence="1">
    <location>
        <begin position="675"/>
        <end position="910"/>
    </location>
</feature>
<feature type="region of interest" description="Disordered" evidence="1">
    <location>
        <begin position="614"/>
        <end position="653"/>
    </location>
</feature>
<feature type="region of interest" description="Disordered" evidence="1">
    <location>
        <begin position="924"/>
        <end position="1054"/>
    </location>
</feature>
<proteinExistence type="predicted"/>
<feature type="compositionally biased region" description="Polar residues" evidence="1">
    <location>
        <begin position="17"/>
        <end position="55"/>
    </location>
</feature>
<feature type="compositionally biased region" description="Polar residues" evidence="1">
    <location>
        <begin position="940"/>
        <end position="949"/>
    </location>
</feature>
<feature type="region of interest" description="Disordered" evidence="1">
    <location>
        <begin position="399"/>
        <end position="443"/>
    </location>
</feature>
<keyword evidence="3" id="KW-1185">Reference proteome</keyword>
<dbReference type="SMART" id="SM00384">
    <property type="entry name" value="AT_hook"/>
    <property type="match status" value="2"/>
</dbReference>
<sequence>MVLRREGLRQPQDHPPSKSSRPGPTDTPNGNAADNSLGRQGAQDPTNTGTRQQAVSKPATVSGKPNDMSASATSRRTATSRTSAPGQSTATPASNATTVSAQRTLRTQTAGSDDEDDASHRAKKKPKSRKTAEILGLKDSSETTTIIGEIKDFYLTFTPKYYLDVSFKSEYSKEEQDGMILELRDWVKERTGKRPSKKEARVILTQICQDNVRNHNKAEFRRQVAEALEKGLPPPEKRKPGRPRKTPLPPDKAGGGANTASGKASSTTGSTSGKSQAEPRPEGGGNNTECSDLLVHLPDDPDVPIKCPRSICSKIGAWHQWLRTKSDLWQDLMGEGYVMFYCPSTAYDSENSVGLPIMTSEDITGLSKFEAIHVMVVHPDDVAAYEEEKRQRLEQSRQLLQNQQEPRQPLSEPTAPKPLGPIDKPHQAPNASLSEQSELQHELDHTLNTTSDTINNAKDILDQCDKSLHQLALEKEHLELIRRRDEAVRAEIAAEKQKLAREREEMEARLQEKDKREAEWRKVQIAAEKERLAQEREDMEARQRETDEREAELRLAQIAAEKEKLAREKEEMEARLREKDEREAELREAQMEQERVLRLEKERVENLMKELAEIRQGKAATASSSTLGPRPQGATPTPRLSRSIAHEDRLDSQTDRMLDDIYKNLHFSVARAKHSLGAGSSHRRPLVCDDLEPPSNQQRNPRPRLPTPPPLRPPMAHSTAVPSARPHASHPDERGRAGLGQKLRSSPGPTASKRKTPAYPRSSPDPKRRRNMPPVPPPRPLPLYNIPKQPALQQPIAQPAAQPIAQPAAAARPIAQPILQQPIAEPAAEPSAPPVTQPVKKRGRPRKDQDPQTQGTTGVPIPPAQPPVRRESIRQQEKREKAEAMKATQPTQPPPPPTPSQKRTTKRTAALNFDALAMAEGVFGQHWTPSPPPEPLDSIEVQSPLSTVASRMAPKVTKFKVSGRGNKSTSNGPVSRGGGASATRGGGGPVSRGGGASATRGGGGPVSRGGGASAARGGGGPVSRGGGASAARGVGGPAARGRGGARTQRGGGKR</sequence>
<dbReference type="EMBL" id="ML119732">
    <property type="protein sequence ID" value="RPA77075.1"/>
    <property type="molecule type" value="Genomic_DNA"/>
</dbReference>
<gene>
    <name evidence="2" type="ORF">BJ508DRAFT_330516</name>
</gene>
<evidence type="ECO:0000313" key="2">
    <source>
        <dbReference type="EMBL" id="RPA77075.1"/>
    </source>
</evidence>